<name>A0A6C0BPA6_9ZZZZ</name>
<dbReference type="AlphaFoldDB" id="A0A6C0BPA6"/>
<protein>
    <submittedName>
        <fullName evidence="1">Uncharacterized protein</fullName>
    </submittedName>
</protein>
<organism evidence="1">
    <name type="scientific">viral metagenome</name>
    <dbReference type="NCBI Taxonomy" id="1070528"/>
    <lineage>
        <taxon>unclassified sequences</taxon>
        <taxon>metagenomes</taxon>
        <taxon>organismal metagenomes</taxon>
    </lineage>
</organism>
<sequence length="175" mass="20470">MQRQYAGHWEKPEWIYDQILKVEKRIDEPEIVALKERSVALFQQKMAQEFPDFFQHYTKIFFRAINKQLSKQLVLMLLKQRKAMDDGTVSWTEGNNEVIGASFNLMLRNLPDDLKQKVANTYSDLVQEEQVEMKEAIKQKLAEMGAPAPNSDQQVEELIDIIQQAPERGQKVEME</sequence>
<evidence type="ECO:0000313" key="1">
    <source>
        <dbReference type="EMBL" id="QHS93218.1"/>
    </source>
</evidence>
<proteinExistence type="predicted"/>
<reference evidence="1" key="1">
    <citation type="journal article" date="2020" name="Nature">
        <title>Giant virus diversity and host interactions through global metagenomics.</title>
        <authorList>
            <person name="Schulz F."/>
            <person name="Roux S."/>
            <person name="Paez-Espino D."/>
            <person name="Jungbluth S."/>
            <person name="Walsh D.A."/>
            <person name="Denef V.J."/>
            <person name="McMahon K.D."/>
            <person name="Konstantinidis K.T."/>
            <person name="Eloe-Fadrosh E.A."/>
            <person name="Kyrpides N.C."/>
            <person name="Woyke T."/>
        </authorList>
    </citation>
    <scope>NUCLEOTIDE SEQUENCE</scope>
    <source>
        <strain evidence="1">GVMAG-M-3300017989-17</strain>
    </source>
</reference>
<accession>A0A6C0BPA6</accession>
<dbReference type="EMBL" id="MN739201">
    <property type="protein sequence ID" value="QHS93218.1"/>
    <property type="molecule type" value="Genomic_DNA"/>
</dbReference>